<keyword evidence="12" id="KW-1185">Reference proteome</keyword>
<keyword evidence="6" id="KW-0520">NAD</keyword>
<dbReference type="Gene3D" id="3.90.25.10">
    <property type="entry name" value="UDP-galactose 4-epimerase, domain 1"/>
    <property type="match status" value="1"/>
</dbReference>
<organism evidence="11 12">
    <name type="scientific">Symbiodinium natans</name>
    <dbReference type="NCBI Taxonomy" id="878477"/>
    <lineage>
        <taxon>Eukaryota</taxon>
        <taxon>Sar</taxon>
        <taxon>Alveolata</taxon>
        <taxon>Dinophyceae</taxon>
        <taxon>Suessiales</taxon>
        <taxon>Symbiodiniaceae</taxon>
        <taxon>Symbiodinium</taxon>
    </lineage>
</organism>
<dbReference type="PANTHER" id="PTHR43725:SF53">
    <property type="entry name" value="UDP-ARABINOSE 4-EPIMERASE 1"/>
    <property type="match status" value="1"/>
</dbReference>
<comment type="caution">
    <text evidence="11">The sequence shown here is derived from an EMBL/GenBank/DDBJ whole genome shotgun (WGS) entry which is preliminary data.</text>
</comment>
<keyword evidence="5" id="KW-0808">Transferase</keyword>
<dbReference type="PANTHER" id="PTHR43725">
    <property type="entry name" value="UDP-GLUCOSE 4-EPIMERASE"/>
    <property type="match status" value="1"/>
</dbReference>
<gene>
    <name evidence="11" type="primary">UEL-3</name>
    <name evidence="11" type="ORF">SNAT2548_LOCUS15802</name>
</gene>
<evidence type="ECO:0000256" key="5">
    <source>
        <dbReference type="ARBA" id="ARBA00022679"/>
    </source>
</evidence>
<accession>A0A812N3I5</accession>
<reference evidence="11" key="1">
    <citation type="submission" date="2021-02" db="EMBL/GenBank/DDBJ databases">
        <authorList>
            <person name="Dougan E. K."/>
            <person name="Rhodes N."/>
            <person name="Thang M."/>
            <person name="Chan C."/>
        </authorList>
    </citation>
    <scope>NUCLEOTIDE SEQUENCE</scope>
</reference>
<feature type="region of interest" description="Disordered" evidence="9">
    <location>
        <begin position="495"/>
        <end position="529"/>
    </location>
</feature>
<sequence>MSADPVRVGAVDDVEDAEEEEQASFLGASSGKVGMPKSLDVDDGAGEEGPGVASCRIFHLICCGLLSMAVGFMGAKFLRGRQDPFTPVSVACPVREPRSPASVRLPGPGMVELVGFNRAWLAGNGEYEDPIVVTGGAGYIGSHMSLMLLERGFDVVIVDNLSRGSMLAVKVLQAEACKLSRSIAFVNLDLGNHDQVTELLQRIQPRAVLHFAGNAYASESMEKPLLYYQNVTENTLSLLRAMAKAQVTNLVFSSSCATYGNPPQVPVTETVEQKPISIYGHSKLMAEKMIKAWASREGSNCATIFRYFNVYGADLQSRLGPVLRGPKLAQYGRLPDVLVEAALGLRSSVPIFGADLKTRDGTAERDYIHVWDLVHAHMDALAAMMLAGAQGDACVSDVYNLGTGTPVSVQQMLSATKALFPEAKFTVEVKPLRSGDPVSVYADPRKALAKFGWRAQIQNTTEALQTSVRFLQKHASYFHLALGDMKTLPDVRVPSTAPTAPTPGMVAPATPSLPAASPATPAPSAPGEYRSRYAEPANPWQAGDMPNATLNSTPWVVHRFSDPLASPRMCIQVLTIPSVKKGYLYWSFFILREYARRNGYDLYALTTKMNETRPPSWLKIRSAQAIIRSNTGCDYLFWIDGDAIIMNFSFRLENIIGYNGNKDVDVVVSGDTVAINAAMGLWKMTPWAYSFLEDMWNIGDVKLWETGAIAILIAGCKPSDPVNVKRACYEHSDKGWRNGTFAKHLKLAEPWAVQEMLVNKTLSDHMAWVPKRLINSYPKGLFGGMFDRATSPDFLAHFVAGGKNQIETWAKDSIARNKLLPDPSVPLWPPDPPNRV</sequence>
<comment type="cofactor">
    <cofactor evidence="1">
        <name>NAD(+)</name>
        <dbReference type="ChEBI" id="CHEBI:57540"/>
    </cofactor>
</comment>
<dbReference type="GO" id="GO:0016757">
    <property type="term" value="F:glycosyltransferase activity"/>
    <property type="evidence" value="ECO:0007669"/>
    <property type="project" value="UniProtKB-KW"/>
</dbReference>
<dbReference type="InterPro" id="IPR029044">
    <property type="entry name" value="Nucleotide-diphossugar_trans"/>
</dbReference>
<dbReference type="Pfam" id="PF01370">
    <property type="entry name" value="Epimerase"/>
    <property type="match status" value="1"/>
</dbReference>
<dbReference type="GO" id="GO:0006012">
    <property type="term" value="P:galactose metabolic process"/>
    <property type="evidence" value="ECO:0007669"/>
    <property type="project" value="InterPro"/>
</dbReference>
<dbReference type="InterPro" id="IPR005886">
    <property type="entry name" value="UDP_G4E"/>
</dbReference>
<evidence type="ECO:0000256" key="8">
    <source>
        <dbReference type="ARBA" id="ARBA00023277"/>
    </source>
</evidence>
<dbReference type="InterPro" id="IPR036291">
    <property type="entry name" value="NAD(P)-bd_dom_sf"/>
</dbReference>
<dbReference type="AlphaFoldDB" id="A0A812N3I5"/>
<comment type="similarity">
    <text evidence="2">Belongs to the glycosyltransferase 34 family.</text>
</comment>
<dbReference type="GO" id="GO:0003978">
    <property type="term" value="F:UDP-glucose 4-epimerase activity"/>
    <property type="evidence" value="ECO:0007669"/>
    <property type="project" value="InterPro"/>
</dbReference>
<protein>
    <submittedName>
        <fullName evidence="11">UEL-3 protein</fullName>
    </submittedName>
</protein>
<evidence type="ECO:0000256" key="6">
    <source>
        <dbReference type="ARBA" id="ARBA00023027"/>
    </source>
</evidence>
<comment type="similarity">
    <text evidence="3">Belongs to the NAD(P)-dependent epimerase/dehydratase family.</text>
</comment>
<dbReference type="GO" id="GO:0016020">
    <property type="term" value="C:membrane"/>
    <property type="evidence" value="ECO:0007669"/>
    <property type="project" value="InterPro"/>
</dbReference>
<keyword evidence="7" id="KW-0413">Isomerase</keyword>
<dbReference type="InterPro" id="IPR001509">
    <property type="entry name" value="Epimerase_deHydtase"/>
</dbReference>
<dbReference type="Proteomes" id="UP000604046">
    <property type="component" value="Unassembled WGS sequence"/>
</dbReference>
<keyword evidence="8" id="KW-0119">Carbohydrate metabolism</keyword>
<feature type="domain" description="NAD-dependent epimerase/dehydratase" evidence="10">
    <location>
        <begin position="131"/>
        <end position="383"/>
    </location>
</feature>
<dbReference type="Pfam" id="PF05637">
    <property type="entry name" value="Glyco_transf_34"/>
    <property type="match status" value="1"/>
</dbReference>
<evidence type="ECO:0000256" key="9">
    <source>
        <dbReference type="SAM" id="MobiDB-lite"/>
    </source>
</evidence>
<evidence type="ECO:0000313" key="12">
    <source>
        <dbReference type="Proteomes" id="UP000604046"/>
    </source>
</evidence>
<feature type="region of interest" description="Disordered" evidence="9">
    <location>
        <begin position="1"/>
        <end position="31"/>
    </location>
</feature>
<evidence type="ECO:0000256" key="3">
    <source>
        <dbReference type="ARBA" id="ARBA00007637"/>
    </source>
</evidence>
<evidence type="ECO:0000259" key="10">
    <source>
        <dbReference type="Pfam" id="PF01370"/>
    </source>
</evidence>
<feature type="compositionally biased region" description="Acidic residues" evidence="9">
    <location>
        <begin position="12"/>
        <end position="22"/>
    </location>
</feature>
<evidence type="ECO:0000256" key="1">
    <source>
        <dbReference type="ARBA" id="ARBA00001911"/>
    </source>
</evidence>
<dbReference type="Gene3D" id="3.40.50.720">
    <property type="entry name" value="NAD(P)-binding Rossmann-like Domain"/>
    <property type="match status" value="1"/>
</dbReference>
<dbReference type="Gene3D" id="3.90.550.10">
    <property type="entry name" value="Spore Coat Polysaccharide Biosynthesis Protein SpsA, Chain A"/>
    <property type="match status" value="1"/>
</dbReference>
<evidence type="ECO:0000256" key="4">
    <source>
        <dbReference type="ARBA" id="ARBA00022676"/>
    </source>
</evidence>
<dbReference type="NCBIfam" id="TIGR01179">
    <property type="entry name" value="galE"/>
    <property type="match status" value="1"/>
</dbReference>
<name>A0A812N3I5_9DINO</name>
<proteinExistence type="inferred from homology"/>
<feature type="compositionally biased region" description="Low complexity" evidence="9">
    <location>
        <begin position="507"/>
        <end position="519"/>
    </location>
</feature>
<dbReference type="InterPro" id="IPR008630">
    <property type="entry name" value="Glyco_trans_34"/>
</dbReference>
<keyword evidence="4" id="KW-0328">Glycosyltransferase</keyword>
<evidence type="ECO:0000256" key="2">
    <source>
        <dbReference type="ARBA" id="ARBA00005664"/>
    </source>
</evidence>
<dbReference type="SUPFAM" id="SSF51735">
    <property type="entry name" value="NAD(P)-binding Rossmann-fold domains"/>
    <property type="match status" value="1"/>
</dbReference>
<evidence type="ECO:0000313" key="11">
    <source>
        <dbReference type="EMBL" id="CAE7300296.1"/>
    </source>
</evidence>
<evidence type="ECO:0000256" key="7">
    <source>
        <dbReference type="ARBA" id="ARBA00023235"/>
    </source>
</evidence>
<dbReference type="OrthoDB" id="9402762at2759"/>
<dbReference type="EMBL" id="CAJNDS010002064">
    <property type="protein sequence ID" value="CAE7300296.1"/>
    <property type="molecule type" value="Genomic_DNA"/>
</dbReference>